<keyword evidence="6" id="KW-1185">Reference proteome</keyword>
<dbReference type="GO" id="GO:0016491">
    <property type="term" value="F:oxidoreductase activity"/>
    <property type="evidence" value="ECO:0007669"/>
    <property type="project" value="UniProtKB-KW"/>
</dbReference>
<evidence type="ECO:0000256" key="3">
    <source>
        <dbReference type="ARBA" id="ARBA00023002"/>
    </source>
</evidence>
<evidence type="ECO:0000313" key="5">
    <source>
        <dbReference type="EMBL" id="TVY81555.1"/>
    </source>
</evidence>
<evidence type="ECO:0000256" key="1">
    <source>
        <dbReference type="ARBA" id="ARBA00006484"/>
    </source>
</evidence>
<evidence type="ECO:0000313" key="6">
    <source>
        <dbReference type="Proteomes" id="UP000469558"/>
    </source>
</evidence>
<keyword evidence="3" id="KW-0560">Oxidoreductase</keyword>
<dbReference type="OrthoDB" id="1274115at2759"/>
<dbReference type="Pfam" id="PF00106">
    <property type="entry name" value="adh_short"/>
    <property type="match status" value="1"/>
</dbReference>
<dbReference type="SUPFAM" id="SSF51735">
    <property type="entry name" value="NAD(P)-binding Rossmann-fold domains"/>
    <property type="match status" value="1"/>
</dbReference>
<dbReference type="PRINTS" id="PR00081">
    <property type="entry name" value="GDHRDH"/>
</dbReference>
<accession>A0A8T9C799</accession>
<evidence type="ECO:0000256" key="4">
    <source>
        <dbReference type="RuleBase" id="RU000363"/>
    </source>
</evidence>
<dbReference type="InterPro" id="IPR020904">
    <property type="entry name" value="Sc_DH/Rdtase_CS"/>
</dbReference>
<evidence type="ECO:0000256" key="2">
    <source>
        <dbReference type="ARBA" id="ARBA00022857"/>
    </source>
</evidence>
<reference evidence="5 6" key="1">
    <citation type="submission" date="2018-05" db="EMBL/GenBank/DDBJ databases">
        <title>Genome sequencing and assembly of the regulated plant pathogen Lachnellula willkommii and related sister species for the development of diagnostic species identification markers.</title>
        <authorList>
            <person name="Giroux E."/>
            <person name="Bilodeau G."/>
        </authorList>
    </citation>
    <scope>NUCLEOTIDE SEQUENCE [LARGE SCALE GENOMIC DNA]</scope>
    <source>
        <strain evidence="5 6">CBS 268.59</strain>
    </source>
</reference>
<name>A0A8T9C799_9HELO</name>
<dbReference type="Proteomes" id="UP000469558">
    <property type="component" value="Unassembled WGS sequence"/>
</dbReference>
<dbReference type="PANTHER" id="PTHR43976:SF16">
    <property type="entry name" value="SHORT-CHAIN DEHYDROGENASE_REDUCTASE FAMILY PROTEIN"/>
    <property type="match status" value="1"/>
</dbReference>
<comment type="caution">
    <text evidence="5">The sequence shown here is derived from an EMBL/GenBank/DDBJ whole genome shotgun (WGS) entry which is preliminary data.</text>
</comment>
<dbReference type="PANTHER" id="PTHR43976">
    <property type="entry name" value="SHORT CHAIN DEHYDROGENASE"/>
    <property type="match status" value="1"/>
</dbReference>
<sequence>MAPLVWLVTGCSSGFGAQFITEILSRGDKAIATSRDPARLASLADAGASVLQLDVTAPQAEIDAQMQKAVSVYGHIDVLINNAGFVALGGVEETTQEELQTQLATNLFGPINVTRALLPHFRSRRAGKVAFTSSIFSWYSQPCASPYAISKHGLTAYAQTLALETASLGIQVTTFDIGHFRTKVGSPGNLKVYVPKIADYEDLKAQVEGMIGGVDGNQPGDPVKGVKVMVDVLTGEKKMPLRVP</sequence>
<dbReference type="InterPro" id="IPR051911">
    <property type="entry name" value="SDR_oxidoreductase"/>
</dbReference>
<dbReference type="PRINTS" id="PR00080">
    <property type="entry name" value="SDRFAMILY"/>
</dbReference>
<comment type="similarity">
    <text evidence="1 4">Belongs to the short-chain dehydrogenases/reductases (SDR) family.</text>
</comment>
<dbReference type="InterPro" id="IPR036291">
    <property type="entry name" value="NAD(P)-bd_dom_sf"/>
</dbReference>
<organism evidence="5 6">
    <name type="scientific">Lachnellula suecica</name>
    <dbReference type="NCBI Taxonomy" id="602035"/>
    <lineage>
        <taxon>Eukaryota</taxon>
        <taxon>Fungi</taxon>
        <taxon>Dikarya</taxon>
        <taxon>Ascomycota</taxon>
        <taxon>Pezizomycotina</taxon>
        <taxon>Leotiomycetes</taxon>
        <taxon>Helotiales</taxon>
        <taxon>Lachnaceae</taxon>
        <taxon>Lachnellula</taxon>
    </lineage>
</organism>
<gene>
    <name evidence="5" type="primary">yusZ_0</name>
    <name evidence="5" type="ORF">LSUE1_G003371</name>
</gene>
<protein>
    <submittedName>
        <fullName evidence="5">Putative oxidoreductase</fullName>
    </submittedName>
</protein>
<proteinExistence type="inferred from homology"/>
<keyword evidence="2" id="KW-0521">NADP</keyword>
<dbReference type="Gene3D" id="3.40.50.720">
    <property type="entry name" value="NAD(P)-binding Rossmann-like Domain"/>
    <property type="match status" value="1"/>
</dbReference>
<dbReference type="AlphaFoldDB" id="A0A8T9C799"/>
<dbReference type="EMBL" id="QGMK01000460">
    <property type="protein sequence ID" value="TVY81555.1"/>
    <property type="molecule type" value="Genomic_DNA"/>
</dbReference>
<dbReference type="CDD" id="cd05374">
    <property type="entry name" value="17beta-HSD-like_SDR_c"/>
    <property type="match status" value="1"/>
</dbReference>
<feature type="non-terminal residue" evidence="5">
    <location>
        <position position="1"/>
    </location>
</feature>
<dbReference type="InterPro" id="IPR002347">
    <property type="entry name" value="SDR_fam"/>
</dbReference>
<dbReference type="PROSITE" id="PS00061">
    <property type="entry name" value="ADH_SHORT"/>
    <property type="match status" value="1"/>
</dbReference>